<feature type="domain" description="Antitoxin SocA-like Panacea" evidence="1">
    <location>
        <begin position="25"/>
        <end position="120"/>
    </location>
</feature>
<reference evidence="2" key="1">
    <citation type="submission" date="2010-07" db="EMBL/GenBank/DDBJ databases">
        <authorList>
            <person name="Muzny D."/>
            <person name="Qin X."/>
            <person name="Buhay C."/>
            <person name="Dugan-Rocha S."/>
            <person name="Ding Y."/>
            <person name="Chen G."/>
            <person name="Hawes A."/>
            <person name="Holder M."/>
            <person name="Jhangiani S."/>
            <person name="Johnson A."/>
            <person name="Khan Z."/>
            <person name="Li Z."/>
            <person name="Liu W."/>
            <person name="Liu X."/>
            <person name="Perez L."/>
            <person name="Shen H."/>
            <person name="Wang Q."/>
            <person name="Watt J."/>
            <person name="Xi L."/>
            <person name="Xin Y."/>
            <person name="Zhou J."/>
            <person name="Deng J."/>
            <person name="Jiang H."/>
            <person name="Liu Y."/>
            <person name="Qu J."/>
            <person name="Song X.-Z."/>
            <person name="Zhang L."/>
            <person name="Villasana D."/>
            <person name="Johnson A."/>
            <person name="Liu J."/>
            <person name="Liyanage D."/>
            <person name="Lorensuhewa L."/>
            <person name="Robinson T."/>
            <person name="Song A."/>
            <person name="Song B.-B."/>
            <person name="Dinh H."/>
            <person name="Thornton R."/>
            <person name="Coyle M."/>
            <person name="Francisco L."/>
            <person name="Jackson L."/>
            <person name="Javaid M."/>
            <person name="Korchina V."/>
            <person name="Kovar C."/>
            <person name="Mata R."/>
            <person name="Mathew T."/>
            <person name="Ngo R."/>
            <person name="Nguyen L."/>
            <person name="Nguyen N."/>
            <person name="Okwuonu G."/>
            <person name="Ongeri F."/>
            <person name="Pham C."/>
            <person name="Simmons D."/>
            <person name="Wilczek-Boney K."/>
            <person name="Hale W."/>
            <person name="Jakkamsetti A."/>
            <person name="Pham P."/>
            <person name="Ruth R."/>
            <person name="San Lucas F."/>
            <person name="Warren J."/>
            <person name="Zhang J."/>
            <person name="Zhao Z."/>
            <person name="Zhou C."/>
            <person name="Zhu D."/>
            <person name="Lee S."/>
            <person name="Bess C."/>
            <person name="Blankenburg K."/>
            <person name="Forbes L."/>
            <person name="Fu Q."/>
            <person name="Gubbala S."/>
            <person name="Hirani K."/>
            <person name="Jayaseelan J.C."/>
            <person name="Lara F."/>
            <person name="Munidasa M."/>
            <person name="Palculict T."/>
            <person name="Patil S."/>
            <person name="Pu L.-L."/>
            <person name="Saada N."/>
            <person name="Tang L."/>
            <person name="Weissenberger G."/>
            <person name="Zhu Y."/>
            <person name="Hemphill L."/>
            <person name="Shang Y."/>
            <person name="Youmans B."/>
            <person name="Ayvaz T."/>
            <person name="Ross M."/>
            <person name="Santibanez J."/>
            <person name="Aqrawi P."/>
            <person name="Gross S."/>
            <person name="Joshi V."/>
            <person name="Fowler G."/>
            <person name="Nazareth L."/>
            <person name="Reid J."/>
            <person name="Worley K."/>
            <person name="Petrosino J."/>
            <person name="Highlander S."/>
            <person name="Gibbs R."/>
        </authorList>
    </citation>
    <scope>NUCLEOTIDE SEQUENCE [LARGE SCALE GENOMIC DNA]</scope>
    <source>
        <strain evidence="2">ATCC 33861</strain>
    </source>
</reference>
<sequence>MVNFSLTANDIAPFFVKKKVSPLKLQKLLYYSQVWYVKKFDLKLFSDPIKAWVFGPVVPVIWNKFKIVRRSDIIAPIAHFYPCPTILPQNVLDHLEEIWNSYGHLSGSELVDLTHSEYPWNASRKGLLDTQPSDNEIIINNDTLAEYVLDRFNNIPYVKSSNSLGFFSS</sequence>
<gene>
    <name evidence="2" type="ORF">HMPREF0766_12415</name>
</gene>
<evidence type="ECO:0000313" key="2">
    <source>
        <dbReference type="EMBL" id="EFK57342.1"/>
    </source>
</evidence>
<dbReference type="OrthoDB" id="9799173at2"/>
<dbReference type="Proteomes" id="UP000006258">
    <property type="component" value="Unassembled WGS sequence"/>
</dbReference>
<name>D7VN45_SPHSI</name>
<evidence type="ECO:0000313" key="3">
    <source>
        <dbReference type="Proteomes" id="UP000006258"/>
    </source>
</evidence>
<dbReference type="InterPro" id="IPR025272">
    <property type="entry name" value="SocA_Panacea"/>
</dbReference>
<dbReference type="EMBL" id="ACHA02000011">
    <property type="protein sequence ID" value="EFK57342.1"/>
    <property type="molecule type" value="Genomic_DNA"/>
</dbReference>
<protein>
    <recommendedName>
        <fullName evidence="1">Antitoxin SocA-like Panacea domain-containing protein</fullName>
    </recommendedName>
</protein>
<organism evidence="2 3">
    <name type="scientific">Sphingobacterium spiritivorum ATCC 33861</name>
    <dbReference type="NCBI Taxonomy" id="525373"/>
    <lineage>
        <taxon>Bacteria</taxon>
        <taxon>Pseudomonadati</taxon>
        <taxon>Bacteroidota</taxon>
        <taxon>Sphingobacteriia</taxon>
        <taxon>Sphingobacteriales</taxon>
        <taxon>Sphingobacteriaceae</taxon>
        <taxon>Sphingobacterium</taxon>
    </lineage>
</organism>
<comment type="caution">
    <text evidence="2">The sequence shown here is derived from an EMBL/GenBank/DDBJ whole genome shotgun (WGS) entry which is preliminary data.</text>
</comment>
<keyword evidence="3" id="KW-1185">Reference proteome</keyword>
<dbReference type="Pfam" id="PF13274">
    <property type="entry name" value="SocA_Panacea"/>
    <property type="match status" value="1"/>
</dbReference>
<dbReference type="GeneID" id="95427984"/>
<proteinExistence type="predicted"/>
<accession>D7VN45</accession>
<dbReference type="HOGENOM" id="CLU_110683_0_0_10"/>
<evidence type="ECO:0000259" key="1">
    <source>
        <dbReference type="Pfam" id="PF13274"/>
    </source>
</evidence>
<dbReference type="AlphaFoldDB" id="D7VN45"/>
<dbReference type="eggNOG" id="COG3600">
    <property type="taxonomic scope" value="Bacteria"/>
</dbReference>
<dbReference type="RefSeq" id="WP_002992953.1">
    <property type="nucleotide sequence ID" value="NZ_GL379770.1"/>
</dbReference>